<proteinExistence type="predicted"/>
<accession>A0A8D8RDY4</accession>
<evidence type="ECO:0000313" key="1">
    <source>
        <dbReference type="EMBL" id="CAG6649404.1"/>
    </source>
</evidence>
<protein>
    <submittedName>
        <fullName evidence="1">Uncharacterized protein</fullName>
    </submittedName>
</protein>
<organism evidence="1">
    <name type="scientific">Cacopsylla melanoneura</name>
    <dbReference type="NCBI Taxonomy" id="428564"/>
    <lineage>
        <taxon>Eukaryota</taxon>
        <taxon>Metazoa</taxon>
        <taxon>Ecdysozoa</taxon>
        <taxon>Arthropoda</taxon>
        <taxon>Hexapoda</taxon>
        <taxon>Insecta</taxon>
        <taxon>Pterygota</taxon>
        <taxon>Neoptera</taxon>
        <taxon>Paraneoptera</taxon>
        <taxon>Hemiptera</taxon>
        <taxon>Sternorrhyncha</taxon>
        <taxon>Psylloidea</taxon>
        <taxon>Psyllidae</taxon>
        <taxon>Psyllinae</taxon>
        <taxon>Cacopsylla</taxon>
    </lineage>
</organism>
<dbReference type="AlphaFoldDB" id="A0A8D8RDY4"/>
<name>A0A8D8RDY4_9HEMI</name>
<reference evidence="1" key="1">
    <citation type="submission" date="2021-05" db="EMBL/GenBank/DDBJ databases">
        <authorList>
            <person name="Alioto T."/>
            <person name="Alioto T."/>
            <person name="Gomez Garrido J."/>
        </authorList>
    </citation>
    <scope>NUCLEOTIDE SEQUENCE</scope>
</reference>
<dbReference type="EMBL" id="HBUF01157351">
    <property type="protein sequence ID" value="CAG6649404.1"/>
    <property type="molecule type" value="Transcribed_RNA"/>
</dbReference>
<sequence length="123" mass="13552">MCVYSMNGSRFGLPGTFFRLVLGPAVLKLRPLEKSKIQRKVGTPPEWMGVCVYSMNRSRFGLPGTTFRLVLGAAVLKLRPFKKPEISEIFSKVMPSFWADLGAKSGVLGLNRSGDIRVVMVGC</sequence>